<dbReference type="Proteomes" id="UP001234202">
    <property type="component" value="Unassembled WGS sequence"/>
</dbReference>
<protein>
    <submittedName>
        <fullName evidence="1">Uncharacterized protein</fullName>
    </submittedName>
</protein>
<proteinExistence type="predicted"/>
<gene>
    <name evidence="1" type="ORF">QFC24_005321</name>
</gene>
<name>A0ACC2X9T9_9TREE</name>
<keyword evidence="2" id="KW-1185">Reference proteome</keyword>
<dbReference type="EMBL" id="JASBWV010000021">
    <property type="protein sequence ID" value="KAJ9120365.1"/>
    <property type="molecule type" value="Genomic_DNA"/>
</dbReference>
<sequence length="704" mass="75650">MLVPLSSLSFAMKDGLTTESVSVTQQFTNPSSPPSQIIATIPSGAADQSSITLSPQPVGGEKVTLQALQGRKVGDMGFSHGDMLFMAYKLQEPTSAAASTTEAAPSIALPTAVAATPTAAPSTSSGGPSQQAMTKQLKDLSQVKEDTVDAYWRAKDGKIVRGRDSTMCRHGAKGMCDYCTPLEPYDTTYQASQQIKHLSFHAYLRKLQSSNSSAPFSSASYLPPLTPLNYRVAVPCTSGSHPSWPAGICTKCQPSAITLQSQPFRMVDHVEFASPLLIEKFLNAWRRTGKQRFGLLLGRFKPYEKVPMGIRAVVEAIHEVEQEGEVDGLTLGENVKQEEETVRHVAEACASDLQIVGMVFTDLTPQEDDITKIQYKRHAQSFYLSSLETIFAAQQQLLHPTRTRSSPTGTFSSRFATVCLTGSEEGGVDILAFQVTEQAVAMVQADMIEPSVDPGTVRVKREEGARYVPDVFYSYKNEYGIQVKDNAKPCFPVEYLLVNLTHGFPNDPNPLFQNIAFPIENRTGIENQSIEKAIDLLAPVMGSAAGSGGGSMGEAEKAKAEAVLSDWHLLYFFAQCGMFDEAQTKLIARIAVAHETGDHVALDELMNTDSWKTLMTVMQDQANAKDSRPSAFNDGFEEIPAHLLNEINGFSETGAGASSGGGGAGASGGGMDTSAAAGPRTCPHCTFENPPGASDCEICGLPLN</sequence>
<evidence type="ECO:0000313" key="2">
    <source>
        <dbReference type="Proteomes" id="UP001234202"/>
    </source>
</evidence>
<evidence type="ECO:0000313" key="1">
    <source>
        <dbReference type="EMBL" id="KAJ9120365.1"/>
    </source>
</evidence>
<accession>A0ACC2X9T9</accession>
<reference evidence="1" key="1">
    <citation type="submission" date="2023-04" db="EMBL/GenBank/DDBJ databases">
        <title>Draft Genome sequencing of Naganishia species isolated from polar environments using Oxford Nanopore Technology.</title>
        <authorList>
            <person name="Leo P."/>
            <person name="Venkateswaran K."/>
        </authorList>
    </citation>
    <scope>NUCLEOTIDE SEQUENCE</scope>
    <source>
        <strain evidence="1">DBVPG 5303</strain>
    </source>
</reference>
<organism evidence="1 2">
    <name type="scientific">Naganishia onofrii</name>
    <dbReference type="NCBI Taxonomy" id="1851511"/>
    <lineage>
        <taxon>Eukaryota</taxon>
        <taxon>Fungi</taxon>
        <taxon>Dikarya</taxon>
        <taxon>Basidiomycota</taxon>
        <taxon>Agaricomycotina</taxon>
        <taxon>Tremellomycetes</taxon>
        <taxon>Filobasidiales</taxon>
        <taxon>Filobasidiaceae</taxon>
        <taxon>Naganishia</taxon>
    </lineage>
</organism>
<comment type="caution">
    <text evidence="1">The sequence shown here is derived from an EMBL/GenBank/DDBJ whole genome shotgun (WGS) entry which is preliminary data.</text>
</comment>